<feature type="region of interest" description="Disordered" evidence="1">
    <location>
        <begin position="26"/>
        <end position="58"/>
    </location>
</feature>
<evidence type="ECO:0000313" key="3">
    <source>
        <dbReference type="Proteomes" id="UP000001055"/>
    </source>
</evidence>
<accession>Q0UT33</accession>
<evidence type="ECO:0000256" key="1">
    <source>
        <dbReference type="SAM" id="MobiDB-lite"/>
    </source>
</evidence>
<reference evidence="3" key="1">
    <citation type="journal article" date="2007" name="Plant Cell">
        <title>Dothideomycete-plant interactions illuminated by genome sequencing and EST analysis of the wheat pathogen Stagonospora nodorum.</title>
        <authorList>
            <person name="Hane J.K."/>
            <person name="Lowe R.G."/>
            <person name="Solomon P.S."/>
            <person name="Tan K.C."/>
            <person name="Schoch C.L."/>
            <person name="Spatafora J.W."/>
            <person name="Crous P.W."/>
            <person name="Kodira C."/>
            <person name="Birren B.W."/>
            <person name="Galagan J.E."/>
            <person name="Torriani S.F."/>
            <person name="McDonald B.A."/>
            <person name="Oliver R.P."/>
        </authorList>
    </citation>
    <scope>NUCLEOTIDE SEQUENCE [LARGE SCALE GENOMIC DNA]</scope>
    <source>
        <strain evidence="3">SN15 / ATCC MYA-4574 / FGSC 10173</strain>
    </source>
</reference>
<dbReference type="EMBL" id="CH445331">
    <property type="protein sequence ID" value="EAT87472.1"/>
    <property type="molecule type" value="Genomic_DNA"/>
</dbReference>
<dbReference type="AlphaFoldDB" id="Q0UT33"/>
<dbReference type="RefSeq" id="XP_001795492.1">
    <property type="nucleotide sequence ID" value="XM_001795440.1"/>
</dbReference>
<dbReference type="Proteomes" id="UP000001055">
    <property type="component" value="Unassembled WGS sequence"/>
</dbReference>
<dbReference type="GeneID" id="5972367"/>
<dbReference type="InParanoid" id="Q0UT33"/>
<sequence>MARLGCAGASPPRRYLLSRIAEKQSRDSLEMQGKQLNAPACRASVGSSGGPDRSEDRTSRVSFTYWAATLCYHPSLVRRHRNQLFDQPRKGELMIMASKAHHNDC</sequence>
<name>Q0UT33_PHANO</name>
<gene>
    <name evidence="2" type="ORF">SNOG_05081</name>
</gene>
<proteinExistence type="predicted"/>
<dbReference type="KEGG" id="pno:SNOG_05081"/>
<organism evidence="2 3">
    <name type="scientific">Phaeosphaeria nodorum (strain SN15 / ATCC MYA-4574 / FGSC 10173)</name>
    <name type="common">Glume blotch fungus</name>
    <name type="synonym">Parastagonospora nodorum</name>
    <dbReference type="NCBI Taxonomy" id="321614"/>
    <lineage>
        <taxon>Eukaryota</taxon>
        <taxon>Fungi</taxon>
        <taxon>Dikarya</taxon>
        <taxon>Ascomycota</taxon>
        <taxon>Pezizomycotina</taxon>
        <taxon>Dothideomycetes</taxon>
        <taxon>Pleosporomycetidae</taxon>
        <taxon>Pleosporales</taxon>
        <taxon>Pleosporineae</taxon>
        <taxon>Phaeosphaeriaceae</taxon>
        <taxon>Parastagonospora</taxon>
    </lineage>
</organism>
<protein>
    <submittedName>
        <fullName evidence="2">Uncharacterized protein</fullName>
    </submittedName>
</protein>
<evidence type="ECO:0000313" key="2">
    <source>
        <dbReference type="EMBL" id="EAT87472.1"/>
    </source>
</evidence>